<sequence>MEKFIKDRFIIMILVLGISGFGLLGCKKQGDLKFSHKLHVVENEVSCDQCHKSTDEGTMENPTMDTCSECHDIDLDNPSEDCLMCHTPQSSKKDYAVEQAAPEKPKGFEDVHFSHEVHDGIECETC</sequence>
<dbReference type="CDD" id="cd08168">
    <property type="entry name" value="Cytochrom_C3"/>
    <property type="match status" value="1"/>
</dbReference>
<protein>
    <submittedName>
        <fullName evidence="2">Uncharacterized protein</fullName>
    </submittedName>
</protein>
<dbReference type="InterPro" id="IPR036280">
    <property type="entry name" value="Multihaem_cyt_sf"/>
</dbReference>
<dbReference type="AlphaFoldDB" id="A0A7V2WSV2"/>
<dbReference type="EMBL" id="DRND01000160">
    <property type="protein sequence ID" value="HFC46616.1"/>
    <property type="molecule type" value="Genomic_DNA"/>
</dbReference>
<keyword evidence="1" id="KW-0812">Transmembrane</keyword>
<evidence type="ECO:0000256" key="1">
    <source>
        <dbReference type="SAM" id="Phobius"/>
    </source>
</evidence>
<gene>
    <name evidence="2" type="ORF">ENJ63_01905</name>
</gene>
<comment type="caution">
    <text evidence="2">The sequence shown here is derived from an EMBL/GenBank/DDBJ whole genome shotgun (WGS) entry which is preliminary data.</text>
</comment>
<reference evidence="2" key="1">
    <citation type="journal article" date="2020" name="mSystems">
        <title>Genome- and Community-Level Interaction Insights into Carbon Utilization and Element Cycling Functions of Hydrothermarchaeota in Hydrothermal Sediment.</title>
        <authorList>
            <person name="Zhou Z."/>
            <person name="Liu Y."/>
            <person name="Xu W."/>
            <person name="Pan J."/>
            <person name="Luo Z.H."/>
            <person name="Li M."/>
        </authorList>
    </citation>
    <scope>NUCLEOTIDE SEQUENCE [LARGE SCALE GENOMIC DNA]</scope>
    <source>
        <strain evidence="2">HyVt-503</strain>
    </source>
</reference>
<feature type="transmembrane region" description="Helical" evidence="1">
    <location>
        <begin position="9"/>
        <end position="25"/>
    </location>
</feature>
<keyword evidence="1" id="KW-1133">Transmembrane helix</keyword>
<organism evidence="2">
    <name type="scientific">Dissulfuribacter thermophilus</name>
    <dbReference type="NCBI Taxonomy" id="1156395"/>
    <lineage>
        <taxon>Bacteria</taxon>
        <taxon>Pseudomonadati</taxon>
        <taxon>Thermodesulfobacteriota</taxon>
        <taxon>Dissulfuribacteria</taxon>
        <taxon>Dissulfuribacterales</taxon>
        <taxon>Dissulfuribacteraceae</taxon>
        <taxon>Dissulfuribacter</taxon>
    </lineage>
</organism>
<proteinExistence type="predicted"/>
<evidence type="ECO:0000313" key="2">
    <source>
        <dbReference type="EMBL" id="HFC46616.1"/>
    </source>
</evidence>
<dbReference type="PROSITE" id="PS51257">
    <property type="entry name" value="PROKAR_LIPOPROTEIN"/>
    <property type="match status" value="1"/>
</dbReference>
<dbReference type="Proteomes" id="UP000885797">
    <property type="component" value="Unassembled WGS sequence"/>
</dbReference>
<dbReference type="Gene3D" id="3.90.10.10">
    <property type="entry name" value="Cytochrome C3"/>
    <property type="match status" value="1"/>
</dbReference>
<accession>A0A7V2WSV2</accession>
<keyword evidence="1" id="KW-0472">Membrane</keyword>
<name>A0A7V2WSV2_9BACT</name>
<feature type="non-terminal residue" evidence="2">
    <location>
        <position position="126"/>
    </location>
</feature>
<dbReference type="SUPFAM" id="SSF48695">
    <property type="entry name" value="Multiheme cytochromes"/>
    <property type="match status" value="2"/>
</dbReference>